<name>A0AAD7AS24_9AGAR</name>
<comment type="caution">
    <text evidence="2">The sequence shown here is derived from an EMBL/GenBank/DDBJ whole genome shotgun (WGS) entry which is preliminary data.</text>
</comment>
<dbReference type="Proteomes" id="UP001218218">
    <property type="component" value="Unassembled WGS sequence"/>
</dbReference>
<dbReference type="SUPFAM" id="SSF54695">
    <property type="entry name" value="POZ domain"/>
    <property type="match status" value="1"/>
</dbReference>
<organism evidence="2 3">
    <name type="scientific">Mycena albidolilacea</name>
    <dbReference type="NCBI Taxonomy" id="1033008"/>
    <lineage>
        <taxon>Eukaryota</taxon>
        <taxon>Fungi</taxon>
        <taxon>Dikarya</taxon>
        <taxon>Basidiomycota</taxon>
        <taxon>Agaricomycotina</taxon>
        <taxon>Agaricomycetes</taxon>
        <taxon>Agaricomycetidae</taxon>
        <taxon>Agaricales</taxon>
        <taxon>Marasmiineae</taxon>
        <taxon>Mycenaceae</taxon>
        <taxon>Mycena</taxon>
    </lineage>
</organism>
<gene>
    <name evidence="2" type="ORF">DFH08DRAFT_929375</name>
</gene>
<dbReference type="EMBL" id="JARIHO010000002">
    <property type="protein sequence ID" value="KAJ7366520.1"/>
    <property type="molecule type" value="Genomic_DNA"/>
</dbReference>
<dbReference type="PROSITE" id="PS50097">
    <property type="entry name" value="BTB"/>
    <property type="match status" value="1"/>
</dbReference>
<keyword evidence="3" id="KW-1185">Reference proteome</keyword>
<evidence type="ECO:0000259" key="1">
    <source>
        <dbReference type="PROSITE" id="PS50097"/>
    </source>
</evidence>
<reference evidence="2" key="1">
    <citation type="submission" date="2023-03" db="EMBL/GenBank/DDBJ databases">
        <title>Massive genome expansion in bonnet fungi (Mycena s.s.) driven by repeated elements and novel gene families across ecological guilds.</title>
        <authorList>
            <consortium name="Lawrence Berkeley National Laboratory"/>
            <person name="Harder C.B."/>
            <person name="Miyauchi S."/>
            <person name="Viragh M."/>
            <person name="Kuo A."/>
            <person name="Thoen E."/>
            <person name="Andreopoulos B."/>
            <person name="Lu D."/>
            <person name="Skrede I."/>
            <person name="Drula E."/>
            <person name="Henrissat B."/>
            <person name="Morin E."/>
            <person name="Kohler A."/>
            <person name="Barry K."/>
            <person name="LaButti K."/>
            <person name="Morin E."/>
            <person name="Salamov A."/>
            <person name="Lipzen A."/>
            <person name="Mereny Z."/>
            <person name="Hegedus B."/>
            <person name="Baldrian P."/>
            <person name="Stursova M."/>
            <person name="Weitz H."/>
            <person name="Taylor A."/>
            <person name="Grigoriev I.V."/>
            <person name="Nagy L.G."/>
            <person name="Martin F."/>
            <person name="Kauserud H."/>
        </authorList>
    </citation>
    <scope>NUCLEOTIDE SEQUENCE</scope>
    <source>
        <strain evidence="2">CBHHK002</strain>
    </source>
</reference>
<dbReference type="InterPro" id="IPR011333">
    <property type="entry name" value="SKP1/BTB/POZ_sf"/>
</dbReference>
<accession>A0AAD7AS24</accession>
<sequence>MDDAPPAKRRRTDDADAPEMPLVRSTEYWFDDGNIILQVESTQFRLTKSMLSMHSTVFRDMFMMPLPADEPTVENCPVVVLSGDSPQDWIHLLGAMYPKCLIDEVPSLELIAAILRLSKKYDFSAFHKDCIRRLKTEFPTTLEEYDALNSWACIKYEEFIYFDLMRLAKEIGLHSILPLVYCVALTMERDGYIETILDPEDASVSPGDRLACILGVAKLLILQSHTTMAWLALDSDPHIPSARCIQPLKCVASVKEVILDLSKTHFPHIWVVDYWNESWDGDMCVSCRSKAKEVFEAGRKACWDKLPGAFGLPAWDKLKSLDLD</sequence>
<dbReference type="AlphaFoldDB" id="A0AAD7AS24"/>
<dbReference type="InterPro" id="IPR000210">
    <property type="entry name" value="BTB/POZ_dom"/>
</dbReference>
<evidence type="ECO:0000313" key="2">
    <source>
        <dbReference type="EMBL" id="KAJ7366520.1"/>
    </source>
</evidence>
<feature type="domain" description="BTB" evidence="1">
    <location>
        <begin position="33"/>
        <end position="97"/>
    </location>
</feature>
<dbReference type="Pfam" id="PF00651">
    <property type="entry name" value="BTB"/>
    <property type="match status" value="1"/>
</dbReference>
<dbReference type="SMART" id="SM00225">
    <property type="entry name" value="BTB"/>
    <property type="match status" value="1"/>
</dbReference>
<evidence type="ECO:0000313" key="3">
    <source>
        <dbReference type="Proteomes" id="UP001218218"/>
    </source>
</evidence>
<dbReference type="Gene3D" id="3.30.710.10">
    <property type="entry name" value="Potassium Channel Kv1.1, Chain A"/>
    <property type="match status" value="1"/>
</dbReference>
<proteinExistence type="predicted"/>
<protein>
    <recommendedName>
        <fullName evidence="1">BTB domain-containing protein</fullName>
    </recommendedName>
</protein>
<dbReference type="CDD" id="cd18186">
    <property type="entry name" value="BTB_POZ_ZBTB_KLHL-like"/>
    <property type="match status" value="1"/>
</dbReference>